<evidence type="ECO:0000313" key="1">
    <source>
        <dbReference type="EMBL" id="MFB9097477.1"/>
    </source>
</evidence>
<protein>
    <submittedName>
        <fullName evidence="1">Uncharacterized protein</fullName>
    </submittedName>
</protein>
<dbReference type="Proteomes" id="UP001589607">
    <property type="component" value="Unassembled WGS sequence"/>
</dbReference>
<comment type="caution">
    <text evidence="1">The sequence shown here is derived from an EMBL/GenBank/DDBJ whole genome shotgun (WGS) entry which is preliminary data.</text>
</comment>
<accession>A0ABV5GQ39</accession>
<sequence>MERHVLLQLRIAKNTDFSDDKGVRKQNIPYFCKNSIGVIEPKMYMFNSDTDILSFKELYACNQIYVFTNSFEVVATVNCIDWELVEKELKFELQELEKFKKVSA</sequence>
<keyword evidence="2" id="KW-1185">Reference proteome</keyword>
<dbReference type="RefSeq" id="WP_236453145.1">
    <property type="nucleotide sequence ID" value="NZ_CBCSGE010000026.1"/>
</dbReference>
<proteinExistence type="predicted"/>
<gene>
    <name evidence="1" type="ORF">ACFFVF_13195</name>
</gene>
<name>A0ABV5GQ39_9FLAO</name>
<evidence type="ECO:0000313" key="2">
    <source>
        <dbReference type="Proteomes" id="UP001589607"/>
    </source>
</evidence>
<dbReference type="EMBL" id="JBHMEY010000054">
    <property type="protein sequence ID" value="MFB9097477.1"/>
    <property type="molecule type" value="Genomic_DNA"/>
</dbReference>
<reference evidence="1 2" key="1">
    <citation type="submission" date="2024-09" db="EMBL/GenBank/DDBJ databases">
        <authorList>
            <person name="Sun Q."/>
            <person name="Mori K."/>
        </authorList>
    </citation>
    <scope>NUCLEOTIDE SEQUENCE [LARGE SCALE GENOMIC DNA]</scope>
    <source>
        <strain evidence="1 2">CECT 7955</strain>
    </source>
</reference>
<organism evidence="1 2">
    <name type="scientific">Flavobacterium jumunjinense</name>
    <dbReference type="NCBI Taxonomy" id="998845"/>
    <lineage>
        <taxon>Bacteria</taxon>
        <taxon>Pseudomonadati</taxon>
        <taxon>Bacteroidota</taxon>
        <taxon>Flavobacteriia</taxon>
        <taxon>Flavobacteriales</taxon>
        <taxon>Flavobacteriaceae</taxon>
        <taxon>Flavobacterium</taxon>
    </lineage>
</organism>